<dbReference type="Proteomes" id="UP001319200">
    <property type="component" value="Unassembled WGS sequence"/>
</dbReference>
<evidence type="ECO:0000259" key="4">
    <source>
        <dbReference type="PROSITE" id="PS01124"/>
    </source>
</evidence>
<proteinExistence type="predicted"/>
<gene>
    <name evidence="5" type="ORF">KK083_00405</name>
</gene>
<evidence type="ECO:0000256" key="2">
    <source>
        <dbReference type="ARBA" id="ARBA00023125"/>
    </source>
</evidence>
<evidence type="ECO:0000256" key="1">
    <source>
        <dbReference type="ARBA" id="ARBA00023015"/>
    </source>
</evidence>
<dbReference type="SUPFAM" id="SSF46689">
    <property type="entry name" value="Homeodomain-like"/>
    <property type="match status" value="1"/>
</dbReference>
<evidence type="ECO:0000313" key="6">
    <source>
        <dbReference type="Proteomes" id="UP001319200"/>
    </source>
</evidence>
<dbReference type="Pfam" id="PF12833">
    <property type="entry name" value="HTH_18"/>
    <property type="match status" value="1"/>
</dbReference>
<dbReference type="SMART" id="SM00342">
    <property type="entry name" value="HTH_ARAC"/>
    <property type="match status" value="1"/>
</dbReference>
<keyword evidence="2" id="KW-0238">DNA-binding</keyword>
<keyword evidence="3" id="KW-0804">Transcription</keyword>
<organism evidence="5 6">
    <name type="scientific">Chryseosolibacter histidini</name>
    <dbReference type="NCBI Taxonomy" id="2782349"/>
    <lineage>
        <taxon>Bacteria</taxon>
        <taxon>Pseudomonadati</taxon>
        <taxon>Bacteroidota</taxon>
        <taxon>Cytophagia</taxon>
        <taxon>Cytophagales</taxon>
        <taxon>Chryseotaleaceae</taxon>
        <taxon>Chryseosolibacter</taxon>
    </lineage>
</organism>
<keyword evidence="1" id="KW-0805">Transcription regulation</keyword>
<dbReference type="GO" id="GO:0003700">
    <property type="term" value="F:DNA-binding transcription factor activity"/>
    <property type="evidence" value="ECO:0007669"/>
    <property type="project" value="InterPro"/>
</dbReference>
<evidence type="ECO:0000256" key="3">
    <source>
        <dbReference type="ARBA" id="ARBA00023163"/>
    </source>
</evidence>
<reference evidence="5 6" key="1">
    <citation type="submission" date="2021-05" db="EMBL/GenBank/DDBJ databases">
        <title>A Polyphasic approach of four new species of the genus Ohtaekwangia: Ohtaekwangia histidinii sp. nov., Ohtaekwangia cretensis sp. nov., Ohtaekwangia indiensis sp. nov., Ohtaekwangia reichenbachii sp. nov. from diverse environment.</title>
        <authorList>
            <person name="Octaviana S."/>
        </authorList>
    </citation>
    <scope>NUCLEOTIDE SEQUENCE [LARGE SCALE GENOMIC DNA]</scope>
    <source>
        <strain evidence="5 6">PWU4</strain>
    </source>
</reference>
<dbReference type="EMBL" id="JAHESF010000001">
    <property type="protein sequence ID" value="MBT1695313.1"/>
    <property type="molecule type" value="Genomic_DNA"/>
</dbReference>
<feature type="domain" description="HTH araC/xylS-type" evidence="4">
    <location>
        <begin position="183"/>
        <end position="293"/>
    </location>
</feature>
<accession>A0AAP2DF19</accession>
<dbReference type="PANTHER" id="PTHR43280">
    <property type="entry name" value="ARAC-FAMILY TRANSCRIPTIONAL REGULATOR"/>
    <property type="match status" value="1"/>
</dbReference>
<dbReference type="InterPro" id="IPR009057">
    <property type="entry name" value="Homeodomain-like_sf"/>
</dbReference>
<dbReference type="GO" id="GO:0043565">
    <property type="term" value="F:sequence-specific DNA binding"/>
    <property type="evidence" value="ECO:0007669"/>
    <property type="project" value="InterPro"/>
</dbReference>
<sequence>MQKTETIADFYSRYPTFSGPAKALGNFNVNYREFCQKQAPYNRRDYYKISLIIGRGNLHFADKTIVIDRNALVFFNPKVPYSWEATSEVQSGYFCLFTEDFIDVRKNATIRESPLTQTGVNPVFFVNKKQEAGISGIFKKMLEERDSSYVHKCDLLRNYVNLIVHEALKLQPGEPANHTSASARITTLFIELLERQFPVDSLAHSLKLRTANDYAEQLSIHPNHLNRAVKEITGKTITEHISERVVKEARALLLHTDWSVAEIAYSLGFENPPYFNNFFKKQTDLTPNSIRKAIV</sequence>
<dbReference type="PROSITE" id="PS01124">
    <property type="entry name" value="HTH_ARAC_FAMILY_2"/>
    <property type="match status" value="1"/>
</dbReference>
<evidence type="ECO:0000313" key="5">
    <source>
        <dbReference type="EMBL" id="MBT1695313.1"/>
    </source>
</evidence>
<name>A0AAP2DF19_9BACT</name>
<dbReference type="PANTHER" id="PTHR43280:SF32">
    <property type="entry name" value="TRANSCRIPTIONAL REGULATORY PROTEIN"/>
    <property type="match status" value="1"/>
</dbReference>
<dbReference type="RefSeq" id="WP_254158832.1">
    <property type="nucleotide sequence ID" value="NZ_JAHESF010000001.1"/>
</dbReference>
<keyword evidence="6" id="KW-1185">Reference proteome</keyword>
<dbReference type="InterPro" id="IPR018060">
    <property type="entry name" value="HTH_AraC"/>
</dbReference>
<dbReference type="Gene3D" id="1.10.10.60">
    <property type="entry name" value="Homeodomain-like"/>
    <property type="match status" value="1"/>
</dbReference>
<comment type="caution">
    <text evidence="5">The sequence shown here is derived from an EMBL/GenBank/DDBJ whole genome shotgun (WGS) entry which is preliminary data.</text>
</comment>
<protein>
    <submittedName>
        <fullName evidence="5">Helix-turn-helix transcriptional regulator</fullName>
    </submittedName>
</protein>
<dbReference type="AlphaFoldDB" id="A0AAP2DF19"/>